<feature type="region of interest" description="Disordered" evidence="1">
    <location>
        <begin position="36"/>
        <end position="65"/>
    </location>
</feature>
<dbReference type="AlphaFoldDB" id="A0A0B7B2E6"/>
<feature type="domain" description="F-box" evidence="2">
    <location>
        <begin position="103"/>
        <end position="157"/>
    </location>
</feature>
<dbReference type="SUPFAM" id="SSF81383">
    <property type="entry name" value="F-box domain"/>
    <property type="match status" value="1"/>
</dbReference>
<protein>
    <recommendedName>
        <fullName evidence="2">F-box domain-containing protein</fullName>
    </recommendedName>
</protein>
<dbReference type="GO" id="GO:0061630">
    <property type="term" value="F:ubiquitin protein ligase activity"/>
    <property type="evidence" value="ECO:0007669"/>
    <property type="project" value="InterPro"/>
</dbReference>
<dbReference type="PANTHER" id="PTHR15933">
    <property type="entry name" value="PROTEIN CBG16327"/>
    <property type="match status" value="1"/>
</dbReference>
<dbReference type="Pfam" id="PF15966">
    <property type="entry name" value="F-box_4"/>
    <property type="match status" value="1"/>
</dbReference>
<dbReference type="PROSITE" id="PS50181">
    <property type="entry name" value="FBOX"/>
    <property type="match status" value="1"/>
</dbReference>
<dbReference type="InterPro" id="IPR031890">
    <property type="entry name" value="Fbxo30/Fbxo40"/>
</dbReference>
<gene>
    <name evidence="3" type="primary">ORF153108</name>
</gene>
<accession>A0A0B7B2E6</accession>
<proteinExistence type="predicted"/>
<dbReference type="InterPro" id="IPR001810">
    <property type="entry name" value="F-box_dom"/>
</dbReference>
<evidence type="ECO:0000313" key="3">
    <source>
        <dbReference type="EMBL" id="CEK86310.1"/>
    </source>
</evidence>
<reference evidence="3" key="1">
    <citation type="submission" date="2014-12" db="EMBL/GenBank/DDBJ databases">
        <title>Insight into the proteome of Arion vulgaris.</title>
        <authorList>
            <person name="Aradska J."/>
            <person name="Bulat T."/>
            <person name="Smidak R."/>
            <person name="Sarate P."/>
            <person name="Gangsoo J."/>
            <person name="Sialana F."/>
            <person name="Bilban M."/>
            <person name="Lubec G."/>
        </authorList>
    </citation>
    <scope>NUCLEOTIDE SEQUENCE</scope>
    <source>
        <tissue evidence="3">Skin</tissue>
    </source>
</reference>
<evidence type="ECO:0000256" key="1">
    <source>
        <dbReference type="SAM" id="MobiDB-lite"/>
    </source>
</evidence>
<dbReference type="InterPro" id="IPR036047">
    <property type="entry name" value="F-box-like_dom_sf"/>
</dbReference>
<feature type="non-terminal residue" evidence="3">
    <location>
        <position position="1"/>
    </location>
</feature>
<dbReference type="EMBL" id="HACG01039445">
    <property type="protein sequence ID" value="CEK86310.1"/>
    <property type="molecule type" value="Transcribed_RNA"/>
</dbReference>
<evidence type="ECO:0000259" key="2">
    <source>
        <dbReference type="PROSITE" id="PS50181"/>
    </source>
</evidence>
<feature type="compositionally biased region" description="Low complexity" evidence="1">
    <location>
        <begin position="42"/>
        <end position="54"/>
    </location>
</feature>
<name>A0A0B7B2E6_9EUPU</name>
<dbReference type="PANTHER" id="PTHR15933:SF20">
    <property type="entry name" value="F-BOX DOMAIN-CONTAINING PROTEIN"/>
    <property type="match status" value="1"/>
</dbReference>
<organism evidence="3">
    <name type="scientific">Arion vulgaris</name>
    <dbReference type="NCBI Taxonomy" id="1028688"/>
    <lineage>
        <taxon>Eukaryota</taxon>
        <taxon>Metazoa</taxon>
        <taxon>Spiralia</taxon>
        <taxon>Lophotrochozoa</taxon>
        <taxon>Mollusca</taxon>
        <taxon>Gastropoda</taxon>
        <taxon>Heterobranchia</taxon>
        <taxon>Euthyneura</taxon>
        <taxon>Panpulmonata</taxon>
        <taxon>Eupulmonata</taxon>
        <taxon>Stylommatophora</taxon>
        <taxon>Helicina</taxon>
        <taxon>Arionoidea</taxon>
        <taxon>Arionidae</taxon>
        <taxon>Arion</taxon>
    </lineage>
</organism>
<sequence length="219" mass="25317">DVYNLNTVNKDIGCDVQFSRQPQCSASLNDSYIEPEVDQSHTHSQQQGQSNTHSEQQDQSNTGSFMNVQPTIYTASRWNSKVLFQYDLEAEGFDEVEVPTEFYHSLTNLPFELLRHIARQLDSFSLCNLALTCHLLRDVCCSLLDDRGIVLLNWQKQKSQTNGQITWKVVSKRWMFSTSFEPIQSWRYINNLPAIGDHLKVCPFNKDLVRHTKPVKMFP</sequence>
<dbReference type="CDD" id="cd22101">
    <property type="entry name" value="F-box_FBXO30-like"/>
    <property type="match status" value="1"/>
</dbReference>